<name>A0A498N615_LABRO</name>
<dbReference type="AlphaFoldDB" id="A0A498N615"/>
<feature type="region of interest" description="Disordered" evidence="1">
    <location>
        <begin position="276"/>
        <end position="299"/>
    </location>
</feature>
<accession>A0A498N615</accession>
<dbReference type="Proteomes" id="UP000290572">
    <property type="component" value="Unassembled WGS sequence"/>
</dbReference>
<gene>
    <name evidence="2" type="ORF">ROHU_006317</name>
</gene>
<keyword evidence="3" id="KW-1185">Reference proteome</keyword>
<proteinExistence type="predicted"/>
<reference evidence="2 3" key="1">
    <citation type="submission" date="2018-03" db="EMBL/GenBank/DDBJ databases">
        <title>Draft genome sequence of Rohu Carp (Labeo rohita).</title>
        <authorList>
            <person name="Das P."/>
            <person name="Kushwaha B."/>
            <person name="Joshi C.G."/>
            <person name="Kumar D."/>
            <person name="Nagpure N.S."/>
            <person name="Sahoo L."/>
            <person name="Das S.P."/>
            <person name="Bit A."/>
            <person name="Patnaik S."/>
            <person name="Meher P.K."/>
            <person name="Jayasankar P."/>
            <person name="Koringa P.G."/>
            <person name="Patel N.V."/>
            <person name="Hinsu A.T."/>
            <person name="Kumar R."/>
            <person name="Pandey M."/>
            <person name="Agarwal S."/>
            <person name="Srivastava S."/>
            <person name="Singh M."/>
            <person name="Iquebal M.A."/>
            <person name="Jaiswal S."/>
            <person name="Angadi U.B."/>
            <person name="Kumar N."/>
            <person name="Raza M."/>
            <person name="Shah T.M."/>
            <person name="Rai A."/>
            <person name="Jena J.K."/>
        </authorList>
    </citation>
    <scope>NUCLEOTIDE SEQUENCE [LARGE SCALE GENOMIC DNA]</scope>
    <source>
        <strain evidence="2">DASCIFA01</strain>
        <tissue evidence="2">Testis</tissue>
    </source>
</reference>
<dbReference type="EMBL" id="QBIY01012551">
    <property type="protein sequence ID" value="RXN24077.1"/>
    <property type="molecule type" value="Genomic_DNA"/>
</dbReference>
<organism evidence="2 3">
    <name type="scientific">Labeo rohita</name>
    <name type="common">Indian major carp</name>
    <name type="synonym">Cyprinus rohita</name>
    <dbReference type="NCBI Taxonomy" id="84645"/>
    <lineage>
        <taxon>Eukaryota</taxon>
        <taxon>Metazoa</taxon>
        <taxon>Chordata</taxon>
        <taxon>Craniata</taxon>
        <taxon>Vertebrata</taxon>
        <taxon>Euteleostomi</taxon>
        <taxon>Actinopterygii</taxon>
        <taxon>Neopterygii</taxon>
        <taxon>Teleostei</taxon>
        <taxon>Ostariophysi</taxon>
        <taxon>Cypriniformes</taxon>
        <taxon>Cyprinidae</taxon>
        <taxon>Labeoninae</taxon>
        <taxon>Labeonini</taxon>
        <taxon>Labeo</taxon>
    </lineage>
</organism>
<comment type="caution">
    <text evidence="2">The sequence shown here is derived from an EMBL/GenBank/DDBJ whole genome shotgun (WGS) entry which is preliminary data.</text>
</comment>
<evidence type="ECO:0000256" key="1">
    <source>
        <dbReference type="SAM" id="MobiDB-lite"/>
    </source>
</evidence>
<feature type="compositionally biased region" description="Acidic residues" evidence="1">
    <location>
        <begin position="290"/>
        <end position="299"/>
    </location>
</feature>
<protein>
    <submittedName>
        <fullName evidence="2">Uncharacterized protein</fullName>
    </submittedName>
</protein>
<sequence length="299" mass="33495">MPLLRAQTATAQRVPVGQQFQKKLRKKTKKTTVDVQITSARTDLSTFTPSPVATGLSHFQEERTGSSTDLKGNHTLTLNNDTEQFYEISVTIGEKLKLDVLLTNTKKVVHQNKISTEWMVVWKRRGVVKNDQLTVSDGNRTINALTVNDAGTYRALDFDNEILITVTVTGSSTDSKGNHRDDDKTDDTEQFYEISVTIGEKLKLDVLLTNTKKVVHQNKINTEWMVVWKRRGGVKNDQLTVSDGNRTINALTVNDAGTYRALDFDNEILITVTVTGSSTDSKGNHRDDDKTDDTEQFCK</sequence>
<evidence type="ECO:0000313" key="2">
    <source>
        <dbReference type="EMBL" id="RXN24077.1"/>
    </source>
</evidence>
<evidence type="ECO:0000313" key="3">
    <source>
        <dbReference type="Proteomes" id="UP000290572"/>
    </source>
</evidence>